<dbReference type="OrthoDB" id="276546at2759"/>
<evidence type="ECO:0000313" key="3">
    <source>
        <dbReference type="Proteomes" id="UP001148786"/>
    </source>
</evidence>
<protein>
    <recommendedName>
        <fullName evidence="1">NADH:flavin oxidoreductase/NADH oxidase N-terminal domain-containing protein</fullName>
    </recommendedName>
</protein>
<evidence type="ECO:0000313" key="2">
    <source>
        <dbReference type="EMBL" id="KAJ3513891.1"/>
    </source>
</evidence>
<organism evidence="2 3">
    <name type="scientific">Agrocybe chaxingu</name>
    <dbReference type="NCBI Taxonomy" id="84603"/>
    <lineage>
        <taxon>Eukaryota</taxon>
        <taxon>Fungi</taxon>
        <taxon>Dikarya</taxon>
        <taxon>Basidiomycota</taxon>
        <taxon>Agaricomycotina</taxon>
        <taxon>Agaricomycetes</taxon>
        <taxon>Agaricomycetidae</taxon>
        <taxon>Agaricales</taxon>
        <taxon>Agaricineae</taxon>
        <taxon>Strophariaceae</taxon>
        <taxon>Agrocybe</taxon>
    </lineage>
</organism>
<dbReference type="EMBL" id="JANKHO010000173">
    <property type="protein sequence ID" value="KAJ3513891.1"/>
    <property type="molecule type" value="Genomic_DNA"/>
</dbReference>
<dbReference type="Proteomes" id="UP001148786">
    <property type="component" value="Unassembled WGS sequence"/>
</dbReference>
<dbReference type="InterPro" id="IPR013785">
    <property type="entry name" value="Aldolase_TIM"/>
</dbReference>
<comment type="caution">
    <text evidence="2">The sequence shown here is derived from an EMBL/GenBank/DDBJ whole genome shotgun (WGS) entry which is preliminary data.</text>
</comment>
<gene>
    <name evidence="2" type="ORF">NLJ89_g2694</name>
</gene>
<sequence>MTELRNFAQASMTRAAKLFSPIEVGPVMLQHRVVLAPLTRFRATRDSNLPLPIAREYYEQRSRTAGTLLISEGVIVAPKALCYDSTPGIWNEEQISAWAQIVDAVHKNGSFIFLQLWAGGRSAVPEVLSSHPTGPHDLVGPSPIPDSRPTVIPRELTLDEIAEYVKLFATAARNAVHGAGFDGVEVHVANGYLLDQFLQDISNQRTDIYGGSVENRSRFPLEVVRAVANAVGENRTGVRISPWSPFGEMKMANPIPQFTHFVSRLKDAHPALAYLHAIEPRIGGAFTIPEDERSDANVESNDFIRDIWSPKVLISAGNFTRDSALERAANTEDLIAFGRRFISNPDLPARLQKDIPLANYDRSLFYTTPPGKGPEFGYIDYPFA</sequence>
<evidence type="ECO:0000259" key="1">
    <source>
        <dbReference type="Pfam" id="PF00724"/>
    </source>
</evidence>
<accession>A0A9W8K707</accession>
<dbReference type="CDD" id="cd02933">
    <property type="entry name" value="OYE_like_FMN"/>
    <property type="match status" value="1"/>
</dbReference>
<dbReference type="InterPro" id="IPR001155">
    <property type="entry name" value="OxRdtase_FMN_N"/>
</dbReference>
<dbReference type="GO" id="GO:0003959">
    <property type="term" value="F:NADPH dehydrogenase activity"/>
    <property type="evidence" value="ECO:0007669"/>
    <property type="project" value="TreeGrafter"/>
</dbReference>
<dbReference type="GO" id="GO:0010181">
    <property type="term" value="F:FMN binding"/>
    <property type="evidence" value="ECO:0007669"/>
    <property type="project" value="InterPro"/>
</dbReference>
<dbReference type="Pfam" id="PF00724">
    <property type="entry name" value="Oxidored_FMN"/>
    <property type="match status" value="1"/>
</dbReference>
<dbReference type="PANTHER" id="PTHR22893:SF91">
    <property type="entry name" value="NADPH DEHYDROGENASE 2-RELATED"/>
    <property type="match status" value="1"/>
</dbReference>
<proteinExistence type="predicted"/>
<name>A0A9W8K707_9AGAR</name>
<feature type="domain" description="NADH:flavin oxidoreductase/NADH oxidase N-terminal" evidence="1">
    <location>
        <begin position="17"/>
        <end position="357"/>
    </location>
</feature>
<keyword evidence="3" id="KW-1185">Reference proteome</keyword>
<dbReference type="PANTHER" id="PTHR22893">
    <property type="entry name" value="NADH OXIDOREDUCTASE-RELATED"/>
    <property type="match status" value="1"/>
</dbReference>
<reference evidence="2" key="1">
    <citation type="submission" date="2022-07" db="EMBL/GenBank/DDBJ databases">
        <title>Genome Sequence of Agrocybe chaxingu.</title>
        <authorList>
            <person name="Buettner E."/>
        </authorList>
    </citation>
    <scope>NUCLEOTIDE SEQUENCE</scope>
    <source>
        <strain evidence="2">MP-N11</strain>
    </source>
</reference>
<dbReference type="InterPro" id="IPR045247">
    <property type="entry name" value="Oye-like"/>
</dbReference>
<dbReference type="SUPFAM" id="SSF51395">
    <property type="entry name" value="FMN-linked oxidoreductases"/>
    <property type="match status" value="1"/>
</dbReference>
<dbReference type="Gene3D" id="3.20.20.70">
    <property type="entry name" value="Aldolase class I"/>
    <property type="match status" value="1"/>
</dbReference>
<dbReference type="AlphaFoldDB" id="A0A9W8K707"/>